<dbReference type="Proteomes" id="UP000183317">
    <property type="component" value="Unassembled WGS sequence"/>
</dbReference>
<name>A0A1F5MGG8_9BACT</name>
<dbReference type="GO" id="GO:0006281">
    <property type="term" value="P:DNA repair"/>
    <property type="evidence" value="ECO:0007669"/>
    <property type="project" value="InterPro"/>
</dbReference>
<reference evidence="3 4" key="1">
    <citation type="journal article" date="2016" name="Nat. Commun.">
        <title>Thousands of microbial genomes shed light on interconnected biogeochemical processes in an aquifer system.</title>
        <authorList>
            <person name="Anantharaman K."/>
            <person name="Brown C.T."/>
            <person name="Hug L.A."/>
            <person name="Sharon I."/>
            <person name="Castelle C.J."/>
            <person name="Probst A.J."/>
            <person name="Thomas B.C."/>
            <person name="Singh A."/>
            <person name="Wilkins M.J."/>
            <person name="Karaoz U."/>
            <person name="Brodie E.L."/>
            <person name="Williams K.H."/>
            <person name="Hubbard S.S."/>
            <person name="Banfield J.F."/>
        </authorList>
    </citation>
    <scope>NUCLEOTIDE SEQUENCE [LARGE SCALE GENOMIC DNA]</scope>
</reference>
<dbReference type="PANTHER" id="PTHR42942">
    <property type="entry name" value="6-O-METHYLGUANINE DNA METHYLTRANSFERASE"/>
    <property type="match status" value="1"/>
</dbReference>
<organism evidence="3 4">
    <name type="scientific">Candidatus Daviesbacteria bacterium RIFCSPLOWO2_02_FULL_36_8</name>
    <dbReference type="NCBI Taxonomy" id="1797793"/>
    <lineage>
        <taxon>Bacteria</taxon>
        <taxon>Candidatus Daviesiibacteriota</taxon>
    </lineage>
</organism>
<dbReference type="PANTHER" id="PTHR42942:SF1">
    <property type="entry name" value="ALKYLTRANSFERASE-LIKE PROTEIN 1"/>
    <property type="match status" value="1"/>
</dbReference>
<dbReference type="EMBL" id="MFDU01000014">
    <property type="protein sequence ID" value="OGE64454.1"/>
    <property type="molecule type" value="Genomic_DNA"/>
</dbReference>
<evidence type="ECO:0000256" key="1">
    <source>
        <dbReference type="ARBA" id="ARBA00022763"/>
    </source>
</evidence>
<dbReference type="InterPro" id="IPR052520">
    <property type="entry name" value="ATL_DNA_repair"/>
</dbReference>
<feature type="domain" description="Methylated-DNA-[protein]-cysteine S-methyltransferase DNA binding" evidence="2">
    <location>
        <begin position="7"/>
        <end position="87"/>
    </location>
</feature>
<evidence type="ECO:0000313" key="3">
    <source>
        <dbReference type="EMBL" id="OGE64454.1"/>
    </source>
</evidence>
<dbReference type="GO" id="GO:0003824">
    <property type="term" value="F:catalytic activity"/>
    <property type="evidence" value="ECO:0007669"/>
    <property type="project" value="InterPro"/>
</dbReference>
<comment type="caution">
    <text evidence="3">The sequence shown here is derived from an EMBL/GenBank/DDBJ whole genome shotgun (WGS) entry which is preliminary data.</text>
</comment>
<dbReference type="InterPro" id="IPR036217">
    <property type="entry name" value="MethylDNA_cys_MeTrfase_DNAb"/>
</dbReference>
<keyword evidence="1" id="KW-0227">DNA damage</keyword>
<dbReference type="Gene3D" id="1.10.10.10">
    <property type="entry name" value="Winged helix-like DNA-binding domain superfamily/Winged helix DNA-binding domain"/>
    <property type="match status" value="1"/>
</dbReference>
<dbReference type="SUPFAM" id="SSF46767">
    <property type="entry name" value="Methylated DNA-protein cysteine methyltransferase, C-terminal domain"/>
    <property type="match status" value="1"/>
</dbReference>
<accession>A0A1F5MGG8</accession>
<protein>
    <recommendedName>
        <fullName evidence="2">Methylated-DNA-[protein]-cysteine S-methyltransferase DNA binding domain-containing protein</fullName>
    </recommendedName>
</protein>
<proteinExistence type="predicted"/>
<dbReference type="InterPro" id="IPR036388">
    <property type="entry name" value="WH-like_DNA-bd_sf"/>
</dbReference>
<evidence type="ECO:0000313" key="4">
    <source>
        <dbReference type="Proteomes" id="UP000183317"/>
    </source>
</evidence>
<sequence>MKTSSVNFKDRVLSIVKKIPEGRVTNYGTIAVMAGVPRGARLVGGVLHFNMDDVPWHRVVNRHGFISTKCLDHPKSLQKVLLEQEGVEVSADFMINLQKYGWFGEKNLDNS</sequence>
<dbReference type="InterPro" id="IPR014048">
    <property type="entry name" value="MethylDNA_cys_MeTrfase_DNA-bd"/>
</dbReference>
<dbReference type="Pfam" id="PF01035">
    <property type="entry name" value="DNA_binding_1"/>
    <property type="match status" value="1"/>
</dbReference>
<dbReference type="AlphaFoldDB" id="A0A1F5MGG8"/>
<evidence type="ECO:0000259" key="2">
    <source>
        <dbReference type="Pfam" id="PF01035"/>
    </source>
</evidence>
<dbReference type="CDD" id="cd06445">
    <property type="entry name" value="ATase"/>
    <property type="match status" value="1"/>
</dbReference>
<gene>
    <name evidence="3" type="ORF">A3J13_01970</name>
</gene>